<dbReference type="PANTHER" id="PTHR11364">
    <property type="entry name" value="THIOSULFATE SULFERTANSFERASE"/>
    <property type="match status" value="1"/>
</dbReference>
<dbReference type="PROSITE" id="PS50206">
    <property type="entry name" value="RHODANESE_3"/>
    <property type="match status" value="2"/>
</dbReference>
<dbReference type="KEGG" id="rst:ATY39_08230"/>
<reference evidence="5" key="2">
    <citation type="submission" date="2016-03" db="EMBL/GenBank/DDBJ databases">
        <authorList>
            <person name="Ploux O."/>
        </authorList>
    </citation>
    <scope>NUCLEOTIDE SEQUENCE [LARGE SCALE GENOMIC DNA]</scope>
    <source>
        <strain evidence="5">PP9</strain>
    </source>
</reference>
<dbReference type="InterPro" id="IPR036873">
    <property type="entry name" value="Rhodanese-like_dom_sf"/>
</dbReference>
<sequence>MGEVFLSVKDIPLDSQENYKWIDARFNLQNSAEGSTVYQKQHIAEAVFWDLEKDLSDMEQHAGRHPMPTKDKLQALFERNGLQMDDSILVYDQGGTPFAARAWWLLKYGGFQKVQIVQEGYNALVNEGFKTSNDLPVVQQTSLNLKWQEHLYADRIAVKEIVDGHVDRTLLDARSNARYKGDIEPIDKIAGHIPGAINYDWEQLLQDGKLCPNESLLELVSKKEPITVYCGSGVTAAPLFAMLKEMAYEDIQLYTGSYSDWIQHFEIEKA</sequence>
<dbReference type="InterPro" id="IPR001763">
    <property type="entry name" value="Rhodanese-like_dom"/>
</dbReference>
<keyword evidence="5" id="KW-1185">Reference proteome</keyword>
<protein>
    <submittedName>
        <fullName evidence="4">Thiosulfate sulfurtransferase</fullName>
    </submittedName>
</protein>
<organism evidence="4 5">
    <name type="scientific">Rummeliibacillus stabekisii</name>
    <dbReference type="NCBI Taxonomy" id="241244"/>
    <lineage>
        <taxon>Bacteria</taxon>
        <taxon>Bacillati</taxon>
        <taxon>Bacillota</taxon>
        <taxon>Bacilli</taxon>
        <taxon>Bacillales</taxon>
        <taxon>Caryophanaceae</taxon>
        <taxon>Rummeliibacillus</taxon>
    </lineage>
</organism>
<evidence type="ECO:0000259" key="3">
    <source>
        <dbReference type="PROSITE" id="PS50206"/>
    </source>
</evidence>
<keyword evidence="2" id="KW-0677">Repeat</keyword>
<dbReference type="Pfam" id="PF00581">
    <property type="entry name" value="Rhodanese"/>
    <property type="match status" value="2"/>
</dbReference>
<evidence type="ECO:0000256" key="2">
    <source>
        <dbReference type="ARBA" id="ARBA00022737"/>
    </source>
</evidence>
<proteinExistence type="predicted"/>
<dbReference type="Gene3D" id="3.40.250.10">
    <property type="entry name" value="Rhodanese-like domain"/>
    <property type="match status" value="2"/>
</dbReference>
<dbReference type="AlphaFoldDB" id="A0A143HDV6"/>
<dbReference type="CDD" id="cd01448">
    <property type="entry name" value="TST_Repeat_1"/>
    <property type="match status" value="1"/>
</dbReference>
<dbReference type="InterPro" id="IPR045078">
    <property type="entry name" value="TST/MPST-like"/>
</dbReference>
<feature type="domain" description="Rhodanese" evidence="3">
    <location>
        <begin position="15"/>
        <end position="133"/>
    </location>
</feature>
<dbReference type="EMBL" id="CP014806">
    <property type="protein sequence ID" value="AMW99441.1"/>
    <property type="molecule type" value="Genomic_DNA"/>
</dbReference>
<accession>A0A143HDV6</accession>
<feature type="domain" description="Rhodanese" evidence="3">
    <location>
        <begin position="164"/>
        <end position="266"/>
    </location>
</feature>
<dbReference type="STRING" id="241244.ATY39_08230"/>
<dbReference type="OrthoDB" id="9770030at2"/>
<evidence type="ECO:0000256" key="1">
    <source>
        <dbReference type="ARBA" id="ARBA00022679"/>
    </source>
</evidence>
<dbReference type="SMART" id="SM00450">
    <property type="entry name" value="RHOD"/>
    <property type="match status" value="2"/>
</dbReference>
<gene>
    <name evidence="4" type="ORF">ATY39_08230</name>
</gene>
<keyword evidence="1 4" id="KW-0808">Transferase</keyword>
<reference evidence="4 5" key="1">
    <citation type="journal article" date="2016" name="Genome Announc.">
        <title>Whole-Genome Sequence of Rummeliibacillus stabekisii Strain PP9 Isolated from Antarctic Soil.</title>
        <authorList>
            <person name="da Mota F.F."/>
            <person name="Vollu R.E."/>
            <person name="Jurelevicius D."/>
            <person name="Seldin L."/>
        </authorList>
    </citation>
    <scope>NUCLEOTIDE SEQUENCE [LARGE SCALE GENOMIC DNA]</scope>
    <source>
        <strain evidence="4 5">PP9</strain>
    </source>
</reference>
<dbReference type="GO" id="GO:0004792">
    <property type="term" value="F:thiosulfate-cyanide sulfurtransferase activity"/>
    <property type="evidence" value="ECO:0007669"/>
    <property type="project" value="TreeGrafter"/>
</dbReference>
<name>A0A143HDV6_9BACL</name>
<dbReference type="CDD" id="cd01449">
    <property type="entry name" value="TST_Repeat_2"/>
    <property type="match status" value="1"/>
</dbReference>
<dbReference type="PANTHER" id="PTHR11364:SF27">
    <property type="entry name" value="SULFURTRANSFERASE"/>
    <property type="match status" value="1"/>
</dbReference>
<dbReference type="Proteomes" id="UP000076021">
    <property type="component" value="Chromosome"/>
</dbReference>
<evidence type="ECO:0000313" key="5">
    <source>
        <dbReference type="Proteomes" id="UP000076021"/>
    </source>
</evidence>
<evidence type="ECO:0000313" key="4">
    <source>
        <dbReference type="EMBL" id="AMW99441.1"/>
    </source>
</evidence>
<dbReference type="SUPFAM" id="SSF52821">
    <property type="entry name" value="Rhodanese/Cell cycle control phosphatase"/>
    <property type="match status" value="2"/>
</dbReference>